<evidence type="ECO:0000313" key="1">
    <source>
        <dbReference type="EMBL" id="RWU12151.1"/>
    </source>
</evidence>
<reference evidence="1 2" key="1">
    <citation type="submission" date="2018-12" db="EMBL/GenBank/DDBJ databases">
        <authorList>
            <person name="Li A."/>
            <person name="Zhang M."/>
            <person name="Zhu H."/>
        </authorList>
    </citation>
    <scope>NUCLEOTIDE SEQUENCE [LARGE SCALE GENOMIC DNA]</scope>
    <source>
        <strain evidence="1 2">R04H25</strain>
    </source>
</reference>
<proteinExistence type="predicted"/>
<sequence length="289" mass="34225">MRYAVMLVAVTLVLLLSACSSQLGYRFADTLVEWKLDDYVELNEQQEQRVDTAITSLHYWHATSELPFYAEQLQQLRDQVANKQLDEANLIAVYEQVFVAWQRMLNGLRPYALELLPDLTDAQVKQLMQKLNERQQEERDELAEYDDSALVQRTRKRAEKNARSWLGQLTPLQERLIRSWVTERIPTRALWLDYNEKWQSTFQETLMIRHDTERFTSQLDMLMFEPQQLRSEQLSESIQTNQDATLSLILKLEQSLTDRQRRRVLAKLDGYIEDMRELAEHFRQQGPAN</sequence>
<dbReference type="InterPro" id="IPR016875">
    <property type="entry name" value="UCP028200"/>
</dbReference>
<gene>
    <name evidence="1" type="ORF">EGC76_02895</name>
</gene>
<dbReference type="OrthoDB" id="5767052at2"/>
<comment type="caution">
    <text evidence="1">The sequence shown here is derived from an EMBL/GenBank/DDBJ whole genome shotgun (WGS) entry which is preliminary data.</text>
</comment>
<evidence type="ECO:0008006" key="3">
    <source>
        <dbReference type="Google" id="ProtNLM"/>
    </source>
</evidence>
<evidence type="ECO:0000313" key="2">
    <source>
        <dbReference type="Proteomes" id="UP000288789"/>
    </source>
</evidence>
<dbReference type="AlphaFoldDB" id="A0A443Z5U1"/>
<keyword evidence="2" id="KW-1185">Reference proteome</keyword>
<name>A0A443Z5U1_9GAMM</name>
<dbReference type="PIRSF" id="PIRSF028200">
    <property type="entry name" value="UCP028200"/>
    <property type="match status" value="1"/>
</dbReference>
<dbReference type="EMBL" id="RSFE01000002">
    <property type="protein sequence ID" value="RWU12151.1"/>
    <property type="molecule type" value="Genomic_DNA"/>
</dbReference>
<accession>A0A443Z5U1</accession>
<protein>
    <recommendedName>
        <fullName evidence="3">Lipoprotein</fullName>
    </recommendedName>
</protein>
<dbReference type="RefSeq" id="WP_128351517.1">
    <property type="nucleotide sequence ID" value="NZ_RSFE01000002.1"/>
</dbReference>
<dbReference type="PROSITE" id="PS51257">
    <property type="entry name" value="PROKAR_LIPOPROTEIN"/>
    <property type="match status" value="1"/>
</dbReference>
<dbReference type="Proteomes" id="UP000288789">
    <property type="component" value="Unassembled WGS sequence"/>
</dbReference>
<dbReference type="Pfam" id="PF19795">
    <property type="entry name" value="DUF6279"/>
    <property type="match status" value="1"/>
</dbReference>
<organism evidence="1 2">
    <name type="scientific">Pseudidiomarina gelatinasegens</name>
    <dbReference type="NCBI Taxonomy" id="2487740"/>
    <lineage>
        <taxon>Bacteria</taxon>
        <taxon>Pseudomonadati</taxon>
        <taxon>Pseudomonadota</taxon>
        <taxon>Gammaproteobacteria</taxon>
        <taxon>Alteromonadales</taxon>
        <taxon>Idiomarinaceae</taxon>
        <taxon>Pseudidiomarina</taxon>
    </lineage>
</organism>